<gene>
    <name evidence="2" type="ordered locus">Oweho_1163</name>
</gene>
<proteinExistence type="predicted"/>
<feature type="transmembrane region" description="Helical" evidence="1">
    <location>
        <begin position="6"/>
        <end position="25"/>
    </location>
</feature>
<dbReference type="KEGG" id="oho:Oweho_1163"/>
<evidence type="ECO:0000256" key="1">
    <source>
        <dbReference type="SAM" id="Phobius"/>
    </source>
</evidence>
<organism evidence="2 3">
    <name type="scientific">Owenweeksia hongkongensis (strain DSM 17368 / CIP 108786 / JCM 12287 / NRRL B-23963 / UST20020801)</name>
    <dbReference type="NCBI Taxonomy" id="926562"/>
    <lineage>
        <taxon>Bacteria</taxon>
        <taxon>Pseudomonadati</taxon>
        <taxon>Bacteroidota</taxon>
        <taxon>Flavobacteriia</taxon>
        <taxon>Flavobacteriales</taxon>
        <taxon>Owenweeksiaceae</taxon>
        <taxon>Owenweeksia</taxon>
    </lineage>
</organism>
<reference evidence="2 3" key="1">
    <citation type="journal article" date="2012" name="Stand. Genomic Sci.">
        <title>Genome sequence of the orange-pigmented seawater bacterium Owenweeksia hongkongensis type strain (UST20020801(T)).</title>
        <authorList>
            <person name="Riedel T."/>
            <person name="Held B."/>
            <person name="Nolan M."/>
            <person name="Lucas S."/>
            <person name="Lapidus A."/>
            <person name="Tice H."/>
            <person name="Del Rio T.G."/>
            <person name="Cheng J.F."/>
            <person name="Han C."/>
            <person name="Tapia R."/>
            <person name="Goodwin L.A."/>
            <person name="Pitluck S."/>
            <person name="Liolios K."/>
            <person name="Mavromatis K."/>
            <person name="Pagani I."/>
            <person name="Ivanova N."/>
            <person name="Mikhailova N."/>
            <person name="Pati A."/>
            <person name="Chen A."/>
            <person name="Palaniappan K."/>
            <person name="Rohde M."/>
            <person name="Tindall B.J."/>
            <person name="Detter J.C."/>
            <person name="Goker M."/>
            <person name="Woyke T."/>
            <person name="Bristow J."/>
            <person name="Eisen J.A."/>
            <person name="Markowitz V."/>
            <person name="Hugenholtz P."/>
            <person name="Klenk H.P."/>
            <person name="Kyrpides N.C."/>
        </authorList>
    </citation>
    <scope>NUCLEOTIDE SEQUENCE</scope>
    <source>
        <strain evidence="3">DSM 17368 / JCM 12287 / NRRL B-23963</strain>
    </source>
</reference>
<dbReference type="STRING" id="926562.Oweho_1163"/>
<keyword evidence="3" id="KW-1185">Reference proteome</keyword>
<keyword evidence="1" id="KW-0812">Transmembrane</keyword>
<feature type="transmembrane region" description="Helical" evidence="1">
    <location>
        <begin position="77"/>
        <end position="102"/>
    </location>
</feature>
<accession>G8R5C3</accession>
<sequence length="224" mass="25060">MFILKFALEVSLLVGLFFIFKRFVFKSMGLSKVENTQKQLGILNRAAYSFIFLFSGVVFSFIAFWVIYIAFNIFHSLGHYSGVLVAEQVGLFAPSLIIGFYISTQSSKAVYAHFFGVKSLSMLPAYASYSTASRKVFTRIFSAMTLIPALVLVALQFNVYLKIDGDKIYTRQMLQAEKVYALADVVRVTAGGDNDFSLMMNNGEVIAVTSYSGNINAFLDHLDW</sequence>
<name>G8R5C3_OWEHD</name>
<protein>
    <submittedName>
        <fullName evidence="2">Uncharacterized protein</fullName>
    </submittedName>
</protein>
<keyword evidence="1" id="KW-1133">Transmembrane helix</keyword>
<dbReference type="AlphaFoldDB" id="G8R5C3"/>
<dbReference type="HOGENOM" id="CLU_1234024_0_0_10"/>
<dbReference type="EMBL" id="CP003156">
    <property type="protein sequence ID" value="AEV32168.1"/>
    <property type="molecule type" value="Genomic_DNA"/>
</dbReference>
<evidence type="ECO:0000313" key="3">
    <source>
        <dbReference type="Proteomes" id="UP000005631"/>
    </source>
</evidence>
<keyword evidence="1" id="KW-0472">Membrane</keyword>
<feature type="transmembrane region" description="Helical" evidence="1">
    <location>
        <begin position="109"/>
        <end position="128"/>
    </location>
</feature>
<dbReference type="Proteomes" id="UP000005631">
    <property type="component" value="Chromosome"/>
</dbReference>
<feature type="transmembrane region" description="Helical" evidence="1">
    <location>
        <begin position="46"/>
        <end position="71"/>
    </location>
</feature>
<evidence type="ECO:0000313" key="2">
    <source>
        <dbReference type="EMBL" id="AEV32168.1"/>
    </source>
</evidence>
<feature type="transmembrane region" description="Helical" evidence="1">
    <location>
        <begin position="140"/>
        <end position="161"/>
    </location>
</feature>